<organism evidence="1 2">
    <name type="scientific">Pseudoxanthomonas putridarboris</name>
    <dbReference type="NCBI Taxonomy" id="752605"/>
    <lineage>
        <taxon>Bacteria</taxon>
        <taxon>Pseudomonadati</taxon>
        <taxon>Pseudomonadota</taxon>
        <taxon>Gammaproteobacteria</taxon>
        <taxon>Lysobacterales</taxon>
        <taxon>Lysobacteraceae</taxon>
        <taxon>Pseudoxanthomonas</taxon>
    </lineage>
</organism>
<dbReference type="EMBL" id="JBBWWT010000002">
    <property type="protein sequence ID" value="MEL1263976.1"/>
    <property type="molecule type" value="Genomic_DNA"/>
</dbReference>
<evidence type="ECO:0000313" key="1">
    <source>
        <dbReference type="EMBL" id="MEL1263976.1"/>
    </source>
</evidence>
<reference evidence="1 2" key="1">
    <citation type="submission" date="2024-04" db="EMBL/GenBank/DDBJ databases">
        <title>Draft genome sequence of Pseudoxanthomonas putridarboris WD12.</title>
        <authorList>
            <person name="Oh J."/>
        </authorList>
    </citation>
    <scope>NUCLEOTIDE SEQUENCE [LARGE SCALE GENOMIC DNA]</scope>
    <source>
        <strain evidence="1 2">WD12</strain>
    </source>
</reference>
<gene>
    <name evidence="1" type="ORF">AAD027_06265</name>
</gene>
<sequence>MRYRPVRPASVFISTVTRQAMESLINKRALSWLLLLVAIMAAGCGQRTAADQKRQVAVLQAPAVGDYYAAELTYFSDADFERSGRAFGLMKVVAVEGDEVTLVTENAASTDRNMALEDLQGNIAGIDFDDSERIVIAKSELLDAHAAGKIFAVRR</sequence>
<dbReference type="RefSeq" id="WP_341725155.1">
    <property type="nucleotide sequence ID" value="NZ_JBBWWT010000002.1"/>
</dbReference>
<dbReference type="Proteomes" id="UP001459204">
    <property type="component" value="Unassembled WGS sequence"/>
</dbReference>
<proteinExistence type="predicted"/>
<comment type="caution">
    <text evidence="1">The sequence shown here is derived from an EMBL/GenBank/DDBJ whole genome shotgun (WGS) entry which is preliminary data.</text>
</comment>
<name>A0ABU9IZA6_9GAMM</name>
<keyword evidence="2" id="KW-1185">Reference proteome</keyword>
<protein>
    <submittedName>
        <fullName evidence="1">Uncharacterized protein</fullName>
    </submittedName>
</protein>
<evidence type="ECO:0000313" key="2">
    <source>
        <dbReference type="Proteomes" id="UP001459204"/>
    </source>
</evidence>
<accession>A0ABU9IZA6</accession>